<sequence length="90" mass="10285">MLRRYAKGIPPRNKAGKQGWQEEESSTDERLKRAVAAGLRGNKKSLTAKTIRLSYYVNGLVSTGKTNSLHNIKKNFITKEKKCKEFYSQH</sequence>
<name>A0A2T7BLD3_9BACT</name>
<keyword evidence="3" id="KW-1185">Reference proteome</keyword>
<evidence type="ECO:0000256" key="1">
    <source>
        <dbReference type="SAM" id="MobiDB-lite"/>
    </source>
</evidence>
<organism evidence="2 3">
    <name type="scientific">Chitinophaga parva</name>
    <dbReference type="NCBI Taxonomy" id="2169414"/>
    <lineage>
        <taxon>Bacteria</taxon>
        <taxon>Pseudomonadati</taxon>
        <taxon>Bacteroidota</taxon>
        <taxon>Chitinophagia</taxon>
        <taxon>Chitinophagales</taxon>
        <taxon>Chitinophagaceae</taxon>
        <taxon>Chitinophaga</taxon>
    </lineage>
</organism>
<dbReference type="EMBL" id="QCYK01000001">
    <property type="protein sequence ID" value="PUZ28483.1"/>
    <property type="molecule type" value="Genomic_DNA"/>
</dbReference>
<evidence type="ECO:0000313" key="2">
    <source>
        <dbReference type="EMBL" id="PUZ28483.1"/>
    </source>
</evidence>
<dbReference type="RefSeq" id="WP_133177515.1">
    <property type="nucleotide sequence ID" value="NZ_QCYK01000001.1"/>
</dbReference>
<reference evidence="2 3" key="1">
    <citation type="submission" date="2018-04" db="EMBL/GenBank/DDBJ databases">
        <title>Chitinophaga fuyangensis sp. nov., isolated from soil in a chemical factory.</title>
        <authorList>
            <person name="Chen K."/>
        </authorList>
    </citation>
    <scope>NUCLEOTIDE SEQUENCE [LARGE SCALE GENOMIC DNA]</scope>
    <source>
        <strain evidence="2 3">LY-1</strain>
    </source>
</reference>
<evidence type="ECO:0000313" key="3">
    <source>
        <dbReference type="Proteomes" id="UP000244450"/>
    </source>
</evidence>
<comment type="caution">
    <text evidence="2">The sequence shown here is derived from an EMBL/GenBank/DDBJ whole genome shotgun (WGS) entry which is preliminary data.</text>
</comment>
<dbReference type="Proteomes" id="UP000244450">
    <property type="component" value="Unassembled WGS sequence"/>
</dbReference>
<gene>
    <name evidence="2" type="ORF">DCC81_03080</name>
</gene>
<protein>
    <submittedName>
        <fullName evidence="2">Uncharacterized protein</fullName>
    </submittedName>
</protein>
<dbReference type="AlphaFoldDB" id="A0A2T7BLD3"/>
<feature type="region of interest" description="Disordered" evidence="1">
    <location>
        <begin position="1"/>
        <end position="27"/>
    </location>
</feature>
<proteinExistence type="predicted"/>
<accession>A0A2T7BLD3</accession>